<keyword evidence="5" id="KW-1185">Reference proteome</keyword>
<dbReference type="InterPro" id="IPR029033">
    <property type="entry name" value="His_PPase_superfam"/>
</dbReference>
<dbReference type="CDD" id="cd07061">
    <property type="entry name" value="HP_HAP_like"/>
    <property type="match status" value="1"/>
</dbReference>
<dbReference type="Pfam" id="PF13041">
    <property type="entry name" value="PPR_2"/>
    <property type="match status" value="2"/>
</dbReference>
<gene>
    <name evidence="4" type="ORF">EPUL_002756</name>
</gene>
<comment type="caution">
    <text evidence="4">The sequence shown here is derived from an EMBL/GenBank/DDBJ whole genome shotgun (WGS) entry which is preliminary data.</text>
</comment>
<organism evidence="4 5">
    <name type="scientific">Erysiphe pulchra</name>
    <dbReference type="NCBI Taxonomy" id="225359"/>
    <lineage>
        <taxon>Eukaryota</taxon>
        <taxon>Fungi</taxon>
        <taxon>Dikarya</taxon>
        <taxon>Ascomycota</taxon>
        <taxon>Pezizomycotina</taxon>
        <taxon>Leotiomycetes</taxon>
        <taxon>Erysiphales</taxon>
        <taxon>Erysiphaceae</taxon>
        <taxon>Erysiphe</taxon>
    </lineage>
</organism>
<dbReference type="PROSITE" id="PS51375">
    <property type="entry name" value="PPR"/>
    <property type="match status" value="3"/>
</dbReference>
<dbReference type="InterPro" id="IPR002885">
    <property type="entry name" value="PPR_rpt"/>
</dbReference>
<feature type="repeat" description="PPR" evidence="2">
    <location>
        <begin position="982"/>
        <end position="1016"/>
    </location>
</feature>
<dbReference type="NCBIfam" id="TIGR00756">
    <property type="entry name" value="PPR"/>
    <property type="match status" value="1"/>
</dbReference>
<keyword evidence="1" id="KW-0677">Repeat</keyword>
<feature type="repeat" description="PPR" evidence="2">
    <location>
        <begin position="1112"/>
        <end position="1146"/>
    </location>
</feature>
<name>A0A2S4PZC3_9PEZI</name>
<feature type="repeat" description="PPR" evidence="2">
    <location>
        <begin position="947"/>
        <end position="981"/>
    </location>
</feature>
<evidence type="ECO:0000313" key="5">
    <source>
        <dbReference type="Proteomes" id="UP000237438"/>
    </source>
</evidence>
<dbReference type="PANTHER" id="PTHR47932:SF44">
    <property type="entry name" value="MIOREX COMPLEX COMPONENT 1"/>
    <property type="match status" value="1"/>
</dbReference>
<feature type="compositionally biased region" description="Polar residues" evidence="3">
    <location>
        <begin position="403"/>
        <end position="418"/>
    </location>
</feature>
<dbReference type="SUPFAM" id="SSF53254">
    <property type="entry name" value="Phosphoglycerate mutase-like"/>
    <property type="match status" value="1"/>
</dbReference>
<feature type="region of interest" description="Disordered" evidence="3">
    <location>
        <begin position="398"/>
        <end position="418"/>
    </location>
</feature>
<dbReference type="Gene3D" id="3.40.50.1240">
    <property type="entry name" value="Phosphoglycerate mutase-like"/>
    <property type="match status" value="1"/>
</dbReference>
<dbReference type="InterPro" id="IPR011990">
    <property type="entry name" value="TPR-like_helical_dom_sf"/>
</dbReference>
<evidence type="ECO:0000256" key="1">
    <source>
        <dbReference type="ARBA" id="ARBA00022737"/>
    </source>
</evidence>
<dbReference type="STRING" id="225359.A0A2S4PZC3"/>
<protein>
    <submittedName>
        <fullName evidence="4">Uncharacterized protein</fullName>
    </submittedName>
</protein>
<evidence type="ECO:0000256" key="2">
    <source>
        <dbReference type="PROSITE-ProRule" id="PRU00708"/>
    </source>
</evidence>
<accession>A0A2S4PZC3</accession>
<evidence type="ECO:0000256" key="3">
    <source>
        <dbReference type="SAM" id="MobiDB-lite"/>
    </source>
</evidence>
<dbReference type="Pfam" id="PF13812">
    <property type="entry name" value="PPR_3"/>
    <property type="match status" value="1"/>
</dbReference>
<dbReference type="Proteomes" id="UP000237438">
    <property type="component" value="Unassembled WGS sequence"/>
</dbReference>
<evidence type="ECO:0000313" key="4">
    <source>
        <dbReference type="EMBL" id="POS87385.1"/>
    </source>
</evidence>
<sequence length="1357" mass="155697">MATLQIRDPYTSDELKRLYPSNLTLQLVQVFHRHGERTPTGPRFENVGLPKIWPYCSIAQQMVSPVLEIRNSEVQWTPLHWQRRIESINENGQALMASGPKGRNDSLCKNGELTDTGRMTTYKLGQRLRHLYVDQLKFLPGTLEDTNIFYLRSSTYPRALESLQQVFRGMYPASTRAKSVGPLTIITRNESEENLYPSFYNCKRFSQLAKAFSQRSAERWNKTTEMEYVNRLLTKWMPEDCKTVAVDSHPRLSGIYDTINATIAHGEETRLPDEFYGAELRKIIDKICIEEWYSGYKESREYRALGIGSLMGDIVDRMTRTVEYNKISESIQLIKDESIIASNDRRNDIKFAINGCHDTTLAAMLTSLDAFGESTWPPFTSHIALELFKKSANIPDKKKNLQSDKTSGISRSTGSPESKFSELMGEARVTRKKFDDYCEEDRSLFDEYFRMSLPSSYRVCCCGRGLGQNPLFTRSRVVERQRRSWHKGNRHQSKKVEDLRPLDKVISLPKKKNLRNDYVPAHGRNYNIDESKIIFDGSLKPDNQPKKFQEDDIGLATLISRETQNNGSSDEANSPIRYIHTKSRGQALQSKIKSELDRLVSLFQNNHSLDSRDSNSGTVLEPVLEHFDHVDTLRNMIDKSKILSEKLNLFRENLDSSTSQASLSRLKIDYATLLQEIIEFKRINPYDSKIPSITEITRIFSQVNALSGSEWADLVMAVLEKILVIQAKGLNYKPLILDVIGAWSAAINNSNFFKTLTPEVTLRHYQKFGLNHLMGEIIPKLKHTDLTGVSAVAFVTFDVLTKKHLKIYDSSDNVRSLIKMLSLIVSIPELDLQSLDIRFQTTSVSSHVIANWDSIRERAHRITSISKEFDENRFKLKPLESDGYKPKLSFVPFPNQARDSSQIYFQLRAAINLKNHIQVDNLWLDVCNQLAYGSKQDIEQALQTWLTPDILNHFITAYMSLQRPEKAINVWVKMVEIGLKPTHKTWNIMISGCKAVGDWRSSEKIWNMMSLSGLYPDLLNWSSRLSVLVESKEVEMGIQALEEMGRKWLEKAQIKHPNLSRDDLLLVEDVQDAVKPDISCINIIISGLLKKNHKYRANAILEWARGFGIQSNTETYNIFLRPLIRRGENREAMELLKRMEEAGVVADVSTYTIILDNVLRFPGKYSLEELKEKIFDVLDEMERNNIKPNLYTYGKIIYQLIRDLNPQNSSLIEAVLRHMMSQSVKPSIHIYTNLVEYYFLQTPPNLNLAQRILDQATQTVGLDRVFWDRVVECYAQIGDTRSALNIIARLSSKKTRVGWSAMRSVLEALLSQKEWHLARSLIHDVKMSASRSDFLSGTKGEALFWQLAARINTNFSS</sequence>
<proteinExistence type="predicted"/>
<dbReference type="PANTHER" id="PTHR47932">
    <property type="entry name" value="ATPASE EXPRESSION PROTEIN 3"/>
    <property type="match status" value="1"/>
</dbReference>
<dbReference type="InterPro" id="IPR000560">
    <property type="entry name" value="His_Pase_clade-2"/>
</dbReference>
<dbReference type="OrthoDB" id="185373at2759"/>
<dbReference type="Pfam" id="PF00328">
    <property type="entry name" value="His_Phos_2"/>
    <property type="match status" value="1"/>
</dbReference>
<reference evidence="4 5" key="1">
    <citation type="submission" date="2017-10" db="EMBL/GenBank/DDBJ databases">
        <title>Development of genomic resources for the powdery mildew, Erysiphe pulchra.</title>
        <authorList>
            <person name="Wadl P.A."/>
            <person name="Mack B.M."/>
            <person name="Moore G."/>
            <person name="Beltz S.B."/>
        </authorList>
    </citation>
    <scope>NUCLEOTIDE SEQUENCE [LARGE SCALE GENOMIC DNA]</scope>
    <source>
        <strain evidence="4">Cflorida</strain>
    </source>
</reference>
<dbReference type="EMBL" id="PEDP01000136">
    <property type="protein sequence ID" value="POS87385.1"/>
    <property type="molecule type" value="Genomic_DNA"/>
</dbReference>
<dbReference type="Gene3D" id="1.25.40.10">
    <property type="entry name" value="Tetratricopeptide repeat domain"/>
    <property type="match status" value="3"/>
</dbReference>